<evidence type="ECO:0000256" key="5">
    <source>
        <dbReference type="ARBA" id="ARBA00006738"/>
    </source>
</evidence>
<dbReference type="SUPFAM" id="SSF52980">
    <property type="entry name" value="Restriction endonuclease-like"/>
    <property type="match status" value="1"/>
</dbReference>
<dbReference type="RefSeq" id="WP_052198833.1">
    <property type="nucleotide sequence ID" value="NZ_CP007496.1"/>
</dbReference>
<dbReference type="InterPro" id="IPR024567">
    <property type="entry name" value="RNase_HII/HIII_dom"/>
</dbReference>
<evidence type="ECO:0000256" key="15">
    <source>
        <dbReference type="PROSITE-ProRule" id="PRU01319"/>
    </source>
</evidence>
<dbReference type="SUPFAM" id="SSF53098">
    <property type="entry name" value="Ribonuclease H-like"/>
    <property type="match status" value="1"/>
</dbReference>
<keyword evidence="20" id="KW-1185">Reference proteome</keyword>
<evidence type="ECO:0000259" key="18">
    <source>
        <dbReference type="PROSITE" id="PS51975"/>
    </source>
</evidence>
<sequence length="328" mass="35915">MTLGIDEVGRGAWAGPLVIGAVVLGGAEIEGLDDSKKLTKKRREGLDVAIREQASSWALGWVSAKELDEIGMSEALKLATRRAVKEIQAKCQKNGSTFDEIIIDGTVNFLAGTPLEKYVTMIAKADGLIPSVSAASIIAKVARDKFMAEQDDIYPGYDFSSHVGYGVPKHRAAIKRLGVTPLHRLSFAPLAKYAGVESNSQNASEEESKSQQKDTTRQIGNKGEQTAADWLVADGHEIIARNWRTRYCEIDIVSKKDKVLYFTEVKYRKNDNFGDGLAAITNKKQQQMRFAAGIFIAKNPQYESCDMQMLAISVDGNPPVVKDCVALE</sequence>
<dbReference type="Gene3D" id="3.30.420.10">
    <property type="entry name" value="Ribonuclease H-like superfamily/Ribonuclease H"/>
    <property type="match status" value="1"/>
</dbReference>
<feature type="binding site" evidence="14 15">
    <location>
        <position position="104"/>
    </location>
    <ligand>
        <name>a divalent metal cation</name>
        <dbReference type="ChEBI" id="CHEBI:60240"/>
    </ligand>
</feature>
<dbReference type="InterPro" id="IPR001352">
    <property type="entry name" value="RNase_HII/HIII"/>
</dbReference>
<dbReference type="PROSITE" id="PS51975">
    <property type="entry name" value="RNASE_H_2"/>
    <property type="match status" value="1"/>
</dbReference>
<dbReference type="GO" id="GO:0006298">
    <property type="term" value="P:mismatch repair"/>
    <property type="evidence" value="ECO:0007669"/>
    <property type="project" value="TreeGrafter"/>
</dbReference>
<dbReference type="NCBIfam" id="NF009150">
    <property type="entry name" value="PRK12497.1-3"/>
    <property type="match status" value="1"/>
</dbReference>
<dbReference type="GO" id="GO:0032299">
    <property type="term" value="C:ribonuclease H2 complex"/>
    <property type="evidence" value="ECO:0007669"/>
    <property type="project" value="TreeGrafter"/>
</dbReference>
<keyword evidence="10 14" id="KW-0255">Endonuclease</keyword>
<keyword evidence="7 14" id="KW-0963">Cytoplasm</keyword>
<comment type="function">
    <text evidence="3 14 16">Endonuclease that specifically degrades the RNA of RNA-DNA hybrids.</text>
</comment>
<dbReference type="GO" id="GO:0030145">
    <property type="term" value="F:manganese ion binding"/>
    <property type="evidence" value="ECO:0007669"/>
    <property type="project" value="UniProtKB-UniRule"/>
</dbReference>
<dbReference type="InterPro" id="IPR012337">
    <property type="entry name" value="RNaseH-like_sf"/>
</dbReference>
<dbReference type="InterPro" id="IPR036397">
    <property type="entry name" value="RNaseH_sf"/>
</dbReference>
<evidence type="ECO:0000256" key="16">
    <source>
        <dbReference type="RuleBase" id="RU003515"/>
    </source>
</evidence>
<protein>
    <recommendedName>
        <fullName evidence="13 14">Multifunctional fusion protein</fullName>
    </recommendedName>
    <domain>
        <recommendedName>
            <fullName evidence="14">Ribonuclease HII</fullName>
            <shortName evidence="14">RNase HII</shortName>
            <ecNumber evidence="14">3.1.26.4</ecNumber>
        </recommendedName>
    </domain>
    <domain>
        <recommendedName>
            <fullName evidence="13">UPF0102 protein TM7x_02310</fullName>
        </recommendedName>
    </domain>
</protein>
<keyword evidence="8 14" id="KW-0540">Nuclease</keyword>
<dbReference type="Proteomes" id="UP000030902">
    <property type="component" value="Chromosome"/>
</dbReference>
<dbReference type="HAMAP" id="MF_00052_B">
    <property type="entry name" value="RNase_HII_B"/>
    <property type="match status" value="1"/>
</dbReference>
<evidence type="ECO:0000256" key="8">
    <source>
        <dbReference type="ARBA" id="ARBA00022722"/>
    </source>
</evidence>
<evidence type="ECO:0000256" key="9">
    <source>
        <dbReference type="ARBA" id="ARBA00022723"/>
    </source>
</evidence>
<evidence type="ECO:0000256" key="17">
    <source>
        <dbReference type="SAM" id="MobiDB-lite"/>
    </source>
</evidence>
<reference evidence="19 20" key="1">
    <citation type="journal article" date="2015" name="Proc. Natl. Acad. Sci. U.S.A.">
        <title>Cultivation of a human-associated TM7 phylotype reveals a reduced genome and epibiotic parasitic lifestyle.</title>
        <authorList>
            <person name="He X."/>
            <person name="McLean J.S."/>
            <person name="Edlund A."/>
            <person name="Yooseph S."/>
            <person name="Hall A.P."/>
            <person name="Liu S.Y."/>
            <person name="Dorrestein P.C."/>
            <person name="Esquenazi E."/>
            <person name="Hunter R.C."/>
            <person name="Cheng G."/>
            <person name="Nelson K.E."/>
            <person name="Lux R."/>
            <person name="Shi W."/>
        </authorList>
    </citation>
    <scope>NUCLEOTIDE SEQUENCE [LARGE SCALE GENOMIC DNA]</scope>
    <source>
        <strain evidence="19 20">TM7x</strain>
    </source>
</reference>
<evidence type="ECO:0000256" key="4">
    <source>
        <dbReference type="ARBA" id="ARBA00004496"/>
    </source>
</evidence>
<dbReference type="GO" id="GO:0003723">
    <property type="term" value="F:RNA binding"/>
    <property type="evidence" value="ECO:0007669"/>
    <property type="project" value="UniProtKB-UniRule"/>
</dbReference>
<comment type="similarity">
    <text evidence="6 14 16">Belongs to the RNase HII family.</text>
</comment>
<proteinExistence type="inferred from homology"/>
<feature type="compositionally biased region" description="Basic and acidic residues" evidence="17">
    <location>
        <begin position="206"/>
        <end position="216"/>
    </location>
</feature>
<organism evidence="19 20">
    <name type="scientific">Candidatus Nanosynbacter lyticus</name>
    <dbReference type="NCBI Taxonomy" id="2093824"/>
    <lineage>
        <taxon>Bacteria</taxon>
        <taxon>Candidatus Saccharimonadota</taxon>
        <taxon>Candidatus Saccharimonadia</taxon>
        <taxon>Candidatus Nanosynbacterales</taxon>
        <taxon>Candidatus Nanosynbacteraceae</taxon>
        <taxon>Candidatus Nanosynbacter</taxon>
    </lineage>
</organism>
<dbReference type="EC" id="3.1.26.4" evidence="14"/>
<dbReference type="GO" id="GO:0043137">
    <property type="term" value="P:DNA replication, removal of RNA primer"/>
    <property type="evidence" value="ECO:0007669"/>
    <property type="project" value="TreeGrafter"/>
</dbReference>
<feature type="binding site" evidence="14 15">
    <location>
        <position position="7"/>
    </location>
    <ligand>
        <name>a divalent metal cation</name>
        <dbReference type="ChEBI" id="CHEBI:60240"/>
    </ligand>
</feature>
<evidence type="ECO:0000313" key="20">
    <source>
        <dbReference type="Proteomes" id="UP000030902"/>
    </source>
</evidence>
<dbReference type="EMBL" id="CP007496">
    <property type="protein sequence ID" value="AJA06519.1"/>
    <property type="molecule type" value="Genomic_DNA"/>
</dbReference>
<dbReference type="NCBIfam" id="TIGR00252">
    <property type="entry name" value="YraN family protein"/>
    <property type="match status" value="1"/>
</dbReference>
<evidence type="ECO:0000256" key="6">
    <source>
        <dbReference type="ARBA" id="ARBA00007383"/>
    </source>
</evidence>
<dbReference type="Pfam" id="PF02021">
    <property type="entry name" value="UPF0102"/>
    <property type="match status" value="1"/>
</dbReference>
<dbReference type="KEGG" id="sox:TM7x_02310"/>
<dbReference type="GO" id="GO:0004523">
    <property type="term" value="F:RNA-DNA hybrid ribonuclease activity"/>
    <property type="evidence" value="ECO:0007669"/>
    <property type="project" value="UniProtKB-UniRule"/>
</dbReference>
<evidence type="ECO:0000256" key="1">
    <source>
        <dbReference type="ARBA" id="ARBA00000077"/>
    </source>
</evidence>
<keyword evidence="9 14" id="KW-0479">Metal-binding</keyword>
<evidence type="ECO:0000313" key="19">
    <source>
        <dbReference type="EMBL" id="AJA06519.1"/>
    </source>
</evidence>
<gene>
    <name evidence="14 19" type="primary">rnhB</name>
    <name evidence="19" type="ORF">TM7x_02310</name>
</gene>
<evidence type="ECO:0000256" key="7">
    <source>
        <dbReference type="ARBA" id="ARBA00022490"/>
    </source>
</evidence>
<evidence type="ECO:0000256" key="12">
    <source>
        <dbReference type="ARBA" id="ARBA00023211"/>
    </source>
</evidence>
<dbReference type="Gene3D" id="3.40.1350.10">
    <property type="match status" value="1"/>
</dbReference>
<dbReference type="InterPro" id="IPR011335">
    <property type="entry name" value="Restrct_endonuc-II-like"/>
</dbReference>
<evidence type="ECO:0000256" key="2">
    <source>
        <dbReference type="ARBA" id="ARBA00001946"/>
    </source>
</evidence>
<comment type="subcellular location">
    <subcellularLocation>
        <location evidence="4 14">Cytoplasm</location>
    </subcellularLocation>
</comment>
<comment type="catalytic activity">
    <reaction evidence="1 14 15 16">
        <text>Endonucleolytic cleavage to 5'-phosphomonoester.</text>
        <dbReference type="EC" id="3.1.26.4"/>
    </reaction>
</comment>
<keyword evidence="11 14" id="KW-0378">Hydrolase</keyword>
<dbReference type="InterPro" id="IPR022898">
    <property type="entry name" value="RNase_HII"/>
</dbReference>
<comment type="cofactor">
    <cofactor evidence="2">
        <name>Mg(2+)</name>
        <dbReference type="ChEBI" id="CHEBI:18420"/>
    </cofactor>
</comment>
<name>A0A6S4GQ04_9BACT</name>
<comment type="cofactor">
    <cofactor evidence="14 15">
        <name>Mn(2+)</name>
        <dbReference type="ChEBI" id="CHEBI:29035"/>
    </cofactor>
    <cofactor evidence="14 15">
        <name>Mg(2+)</name>
        <dbReference type="ChEBI" id="CHEBI:18420"/>
    </cofactor>
    <text evidence="14 15">Manganese or magnesium. Binds 1 divalent metal ion per monomer in the absence of substrate. May bind a second metal ion after substrate binding.</text>
</comment>
<evidence type="ECO:0000256" key="3">
    <source>
        <dbReference type="ARBA" id="ARBA00004065"/>
    </source>
</evidence>
<dbReference type="GO" id="GO:0005737">
    <property type="term" value="C:cytoplasm"/>
    <property type="evidence" value="ECO:0007669"/>
    <property type="project" value="UniProtKB-SubCell"/>
</dbReference>
<feature type="binding site" evidence="14 15">
    <location>
        <position position="6"/>
    </location>
    <ligand>
        <name>a divalent metal cation</name>
        <dbReference type="ChEBI" id="CHEBI:60240"/>
    </ligand>
</feature>
<feature type="region of interest" description="Disordered" evidence="17">
    <location>
        <begin position="198"/>
        <end position="221"/>
    </location>
</feature>
<dbReference type="InterPro" id="IPR011856">
    <property type="entry name" value="tRNA_endonuc-like_dom_sf"/>
</dbReference>
<feature type="domain" description="RNase H type-2" evidence="18">
    <location>
        <begin position="1"/>
        <end position="199"/>
    </location>
</feature>
<dbReference type="InterPro" id="IPR003509">
    <property type="entry name" value="UPF0102_YraN-like"/>
</dbReference>
<evidence type="ECO:0000256" key="13">
    <source>
        <dbReference type="HAMAP-Rule" id="MF_00048"/>
    </source>
</evidence>
<dbReference type="Pfam" id="PF01351">
    <property type="entry name" value="RNase_HII"/>
    <property type="match status" value="1"/>
</dbReference>
<dbReference type="PANTHER" id="PTHR10954:SF18">
    <property type="entry name" value="RIBONUCLEASE HII"/>
    <property type="match status" value="1"/>
</dbReference>
<evidence type="ECO:0000256" key="10">
    <source>
        <dbReference type="ARBA" id="ARBA00022759"/>
    </source>
</evidence>
<evidence type="ECO:0000256" key="11">
    <source>
        <dbReference type="ARBA" id="ARBA00022801"/>
    </source>
</evidence>
<dbReference type="AlphaFoldDB" id="A0A6S4GQ04"/>
<dbReference type="CDD" id="cd07182">
    <property type="entry name" value="RNase_HII_bacteria_HII_like"/>
    <property type="match status" value="1"/>
</dbReference>
<dbReference type="PANTHER" id="PTHR10954">
    <property type="entry name" value="RIBONUCLEASE H2 SUBUNIT A"/>
    <property type="match status" value="1"/>
</dbReference>
<keyword evidence="12 14" id="KW-0464">Manganese</keyword>
<dbReference type="CDD" id="cd20736">
    <property type="entry name" value="PoNe_Nuclease"/>
    <property type="match status" value="1"/>
</dbReference>
<evidence type="ECO:0000256" key="14">
    <source>
        <dbReference type="HAMAP-Rule" id="MF_00052"/>
    </source>
</evidence>
<dbReference type="NCBIfam" id="NF000595">
    <property type="entry name" value="PRK00015.1-3"/>
    <property type="match status" value="1"/>
</dbReference>
<accession>A0A6S4GQ04</accession>
<comment type="similarity">
    <text evidence="5 13">Belongs to the UPF0102 family.</text>
</comment>
<dbReference type="HAMAP" id="MF_00048">
    <property type="entry name" value="UPF0102"/>
    <property type="match status" value="1"/>
</dbReference>